<evidence type="ECO:0000313" key="2">
    <source>
        <dbReference type="Proteomes" id="UP000748531"/>
    </source>
</evidence>
<proteinExistence type="predicted"/>
<organism evidence="1 2">
    <name type="scientific">Paragonimus heterotremus</name>
    <dbReference type="NCBI Taxonomy" id="100268"/>
    <lineage>
        <taxon>Eukaryota</taxon>
        <taxon>Metazoa</taxon>
        <taxon>Spiralia</taxon>
        <taxon>Lophotrochozoa</taxon>
        <taxon>Platyhelminthes</taxon>
        <taxon>Trematoda</taxon>
        <taxon>Digenea</taxon>
        <taxon>Plagiorchiida</taxon>
        <taxon>Troglotremata</taxon>
        <taxon>Troglotrematidae</taxon>
        <taxon>Paragonimus</taxon>
    </lineage>
</organism>
<dbReference type="AlphaFoldDB" id="A0A8J4WID2"/>
<sequence length="87" mass="9762">MGQYDRVLPPSQLPALRLLLRLQSRKGLPLATVSAATNDILWIICSKILQSSLIQKEHVNTVTVVITIILKEANGIVSYEMRYPGRF</sequence>
<gene>
    <name evidence="1" type="ORF">PHET_02817</name>
</gene>
<comment type="caution">
    <text evidence="1">The sequence shown here is derived from an EMBL/GenBank/DDBJ whole genome shotgun (WGS) entry which is preliminary data.</text>
</comment>
<name>A0A8J4WID2_9TREM</name>
<accession>A0A8J4WID2</accession>
<dbReference type="Proteomes" id="UP000748531">
    <property type="component" value="Unassembled WGS sequence"/>
</dbReference>
<evidence type="ECO:0000313" key="1">
    <source>
        <dbReference type="EMBL" id="KAF5403628.1"/>
    </source>
</evidence>
<reference evidence="1" key="1">
    <citation type="submission" date="2019-05" db="EMBL/GenBank/DDBJ databases">
        <title>Annotation for the trematode Paragonimus heterotremus.</title>
        <authorList>
            <person name="Choi Y.-J."/>
        </authorList>
    </citation>
    <scope>NUCLEOTIDE SEQUENCE</scope>
    <source>
        <strain evidence="1">LC</strain>
    </source>
</reference>
<protein>
    <submittedName>
        <fullName evidence="1">Uncharacterized protein</fullName>
    </submittedName>
</protein>
<dbReference type="EMBL" id="LUCH01001121">
    <property type="protein sequence ID" value="KAF5403628.1"/>
    <property type="molecule type" value="Genomic_DNA"/>
</dbReference>
<keyword evidence="2" id="KW-1185">Reference proteome</keyword>